<dbReference type="InterPro" id="IPR004704">
    <property type="entry name" value="PTS_IID_man"/>
</dbReference>
<dbReference type="Proteomes" id="UP000274920">
    <property type="component" value="Unassembled WGS sequence"/>
</dbReference>
<dbReference type="GO" id="GO:0005886">
    <property type="term" value="C:plasma membrane"/>
    <property type="evidence" value="ECO:0007669"/>
    <property type="project" value="TreeGrafter"/>
</dbReference>
<dbReference type="PANTHER" id="PTHR32502:SF23">
    <property type="entry name" value="TRANSPORT PROTEIN, PTS SYSTEM"/>
    <property type="match status" value="1"/>
</dbReference>
<reference evidence="2" key="1">
    <citation type="submission" date="2018-10" db="EMBL/GenBank/DDBJ databases">
        <title>Schaedlerella arabinophila gen. nov. sp. nov., isolated from the mouse intestinal tract and comparative analysis with the genome of the closely related altered Schaedler flora strain ASF502.</title>
        <authorList>
            <person name="Miyake S."/>
            <person name="Soh M."/>
            <person name="Seedorf H."/>
        </authorList>
    </citation>
    <scope>NUCLEOTIDE SEQUENCE [LARGE SCALE GENOMIC DNA]</scope>
    <source>
        <strain evidence="2">DSM 106076</strain>
    </source>
</reference>
<proteinExistence type="predicted"/>
<feature type="transmembrane region" description="Helical" evidence="1">
    <location>
        <begin position="231"/>
        <end position="248"/>
    </location>
</feature>
<protein>
    <submittedName>
        <fullName evidence="2">PTS system mannose/fructose/sorbose family transporter subunit IID</fullName>
    </submittedName>
</protein>
<dbReference type="PANTHER" id="PTHR32502">
    <property type="entry name" value="N-ACETYLGALACTOSAMINE PERMEASE II COMPONENT-RELATED"/>
    <property type="match status" value="1"/>
</dbReference>
<evidence type="ECO:0000313" key="2">
    <source>
        <dbReference type="EMBL" id="RRK32534.1"/>
    </source>
</evidence>
<dbReference type="PROSITE" id="PS51108">
    <property type="entry name" value="PTS_EIID"/>
    <property type="match status" value="1"/>
</dbReference>
<feature type="transmembrane region" description="Helical" evidence="1">
    <location>
        <begin position="190"/>
        <end position="211"/>
    </location>
</feature>
<organism evidence="2 3">
    <name type="scientific">Schaedlerella arabinosiphila</name>
    <dbReference type="NCBI Taxonomy" id="2044587"/>
    <lineage>
        <taxon>Bacteria</taxon>
        <taxon>Bacillati</taxon>
        <taxon>Bacillota</taxon>
        <taxon>Clostridia</taxon>
        <taxon>Lachnospirales</taxon>
        <taxon>Lachnospiraceae</taxon>
        <taxon>Schaedlerella</taxon>
    </lineage>
</organism>
<sequence length="274" mass="30327">MTNQAFQVQDKEDRKMLNKVFWRTMTLSSTYNYERMQGLGYVYTMIPVISRYYDKEEDRIAAYKRHYELFNTTPTMGGFITGLSTSMEKEASQDKNFDTNSINAVKLSLMGPFAGIGDSIFQGSLRIISLGIGIALAAQGSILGVILHLLVYNVIAHLLRYYGVFAGYNMGTSFIQSASENGILGQITKAAGIVGLMTIGAMTCSMISFQIPAVLNIQGSELVIQEMLDQIFPNLLPLLLTFVCYKLINKNVKAIWIMLGLMVFGVIGALLGIF</sequence>
<dbReference type="InterPro" id="IPR050303">
    <property type="entry name" value="GatZ_KbaZ_carbometab"/>
</dbReference>
<dbReference type="Pfam" id="PF03613">
    <property type="entry name" value="EIID-AGA"/>
    <property type="match status" value="1"/>
</dbReference>
<dbReference type="EMBL" id="RHJS01000002">
    <property type="protein sequence ID" value="RRK32534.1"/>
    <property type="molecule type" value="Genomic_DNA"/>
</dbReference>
<feature type="transmembrane region" description="Helical" evidence="1">
    <location>
        <begin position="127"/>
        <end position="152"/>
    </location>
</feature>
<name>A0A426DIJ3_9FIRM</name>
<keyword evidence="1" id="KW-0812">Transmembrane</keyword>
<dbReference type="AlphaFoldDB" id="A0A426DIJ3"/>
<feature type="transmembrane region" description="Helical" evidence="1">
    <location>
        <begin position="255"/>
        <end position="273"/>
    </location>
</feature>
<dbReference type="GO" id="GO:0009401">
    <property type="term" value="P:phosphoenolpyruvate-dependent sugar phosphotransferase system"/>
    <property type="evidence" value="ECO:0007669"/>
    <property type="project" value="InterPro"/>
</dbReference>
<dbReference type="RefSeq" id="WP_125127996.1">
    <property type="nucleotide sequence ID" value="NZ_RHJS01000002.1"/>
</dbReference>
<accession>A0A426DIJ3</accession>
<comment type="caution">
    <text evidence="2">The sequence shown here is derived from an EMBL/GenBank/DDBJ whole genome shotgun (WGS) entry which is preliminary data.</text>
</comment>
<keyword evidence="3" id="KW-1185">Reference proteome</keyword>
<gene>
    <name evidence="2" type="ORF">EBB54_15085</name>
</gene>
<evidence type="ECO:0000256" key="1">
    <source>
        <dbReference type="SAM" id="Phobius"/>
    </source>
</evidence>
<keyword evidence="1" id="KW-0472">Membrane</keyword>
<evidence type="ECO:0000313" key="3">
    <source>
        <dbReference type="Proteomes" id="UP000274920"/>
    </source>
</evidence>
<keyword evidence="1" id="KW-1133">Transmembrane helix</keyword>